<dbReference type="GO" id="GO:0047429">
    <property type="term" value="F:nucleoside triphosphate diphosphatase activity"/>
    <property type="evidence" value="ECO:0007669"/>
    <property type="project" value="UniProtKB-EC"/>
</dbReference>
<gene>
    <name evidence="2" type="primary">mazG</name>
    <name evidence="2" type="ORF">G5B42_09355</name>
</gene>
<dbReference type="PANTHER" id="PTHR30522:SF0">
    <property type="entry name" value="NUCLEOSIDE TRIPHOSPHATE PYROPHOSPHOHYDROLASE"/>
    <property type="match status" value="1"/>
</dbReference>
<dbReference type="EMBL" id="JAAKDE010000019">
    <property type="protein sequence ID" value="MBA2133736.1"/>
    <property type="molecule type" value="Genomic_DNA"/>
</dbReference>
<sequence length="251" mass="28680">MRTLRSERGCPWDRKQTHRSLRPYLLEEAYEVLEALEEESPAHLREELGDLLLQVVFHAQLAAESGHFTLADVLADLNAKLIRRHPHVFDNQEVTGAEAAVANWEAIKAREKETEPCSALSGVPTTFPALMRAEKVQAKAARVGFDWPEVRGPLAKIKEEAEELVAVWEAGVKSEADQRRLEEEFGDLLFSLVNLARFLKIRPELALLRSTEKFVRRFRCLEERAAARGQDLSALTLEEMDQLWEEEKKRV</sequence>
<dbReference type="NCBIfam" id="TIGR00444">
    <property type="entry name" value="mazG"/>
    <property type="match status" value="1"/>
</dbReference>
<dbReference type="InterPro" id="IPR048015">
    <property type="entry name" value="NTP-PPase_MazG-like_N"/>
</dbReference>
<dbReference type="GO" id="GO:0046076">
    <property type="term" value="P:dTTP catabolic process"/>
    <property type="evidence" value="ECO:0007669"/>
    <property type="project" value="TreeGrafter"/>
</dbReference>
<evidence type="ECO:0000313" key="2">
    <source>
        <dbReference type="EMBL" id="MBA2133736.1"/>
    </source>
</evidence>
<dbReference type="PANTHER" id="PTHR30522">
    <property type="entry name" value="NUCLEOSIDE TRIPHOSPHATE PYROPHOSPHOHYDROLASE"/>
    <property type="match status" value="1"/>
</dbReference>
<keyword evidence="2" id="KW-0378">Hydrolase</keyword>
<dbReference type="FunFam" id="1.10.287.1080:FF:000001">
    <property type="entry name" value="Nucleoside triphosphate pyrophosphohydrolase"/>
    <property type="match status" value="1"/>
</dbReference>
<dbReference type="InterPro" id="IPR004518">
    <property type="entry name" value="MazG-like_dom"/>
</dbReference>
<accession>A0A8J6I1I8</accession>
<feature type="domain" description="NTP pyrophosphohydrolase MazG-like" evidence="1">
    <location>
        <begin position="155"/>
        <end position="217"/>
    </location>
</feature>
<dbReference type="GO" id="GO:0006203">
    <property type="term" value="P:dGTP catabolic process"/>
    <property type="evidence" value="ECO:0007669"/>
    <property type="project" value="TreeGrafter"/>
</dbReference>
<comment type="caution">
    <text evidence="2">The sequence shown here is derived from an EMBL/GenBank/DDBJ whole genome shotgun (WGS) entry which is preliminary data.</text>
</comment>
<proteinExistence type="predicted"/>
<dbReference type="CDD" id="cd11528">
    <property type="entry name" value="NTP-PPase_MazG_Nterm"/>
    <property type="match status" value="1"/>
</dbReference>
<organism evidence="2 3">
    <name type="scientific">Capillibacterium thermochitinicola</name>
    <dbReference type="NCBI Taxonomy" id="2699427"/>
    <lineage>
        <taxon>Bacteria</taxon>
        <taxon>Bacillati</taxon>
        <taxon>Bacillota</taxon>
        <taxon>Capillibacterium</taxon>
    </lineage>
</organism>
<protein>
    <submittedName>
        <fullName evidence="2">Nucleoside triphosphate pyrophosphohydrolase</fullName>
        <ecNumber evidence="2">3.6.1.9</ecNumber>
    </submittedName>
</protein>
<dbReference type="AlphaFoldDB" id="A0A8J6I1I8"/>
<reference evidence="2" key="1">
    <citation type="submission" date="2020-06" db="EMBL/GenBank/DDBJ databases">
        <title>Novel chitinolytic bacterium.</title>
        <authorList>
            <person name="Ungkulpasvich U."/>
            <person name="Kosugi A."/>
            <person name="Uke A."/>
        </authorList>
    </citation>
    <scope>NUCLEOTIDE SEQUENCE</scope>
    <source>
        <strain evidence="2">UUS1-1</strain>
    </source>
</reference>
<dbReference type="SUPFAM" id="SSF101386">
    <property type="entry name" value="all-alpha NTP pyrophosphatases"/>
    <property type="match status" value="2"/>
</dbReference>
<dbReference type="FunFam" id="1.10.287.1080:FF:000003">
    <property type="entry name" value="Nucleoside triphosphate pyrophosphohydrolase"/>
    <property type="match status" value="1"/>
</dbReference>
<dbReference type="GO" id="GO:0006950">
    <property type="term" value="P:response to stress"/>
    <property type="evidence" value="ECO:0007669"/>
    <property type="project" value="UniProtKB-ARBA"/>
</dbReference>
<dbReference type="NCBIfam" id="NF007113">
    <property type="entry name" value="PRK09562.1"/>
    <property type="match status" value="1"/>
</dbReference>
<feature type="domain" description="NTP pyrophosphohydrolase MazG-like" evidence="1">
    <location>
        <begin position="16"/>
        <end position="89"/>
    </location>
</feature>
<dbReference type="EC" id="3.6.1.9" evidence="2"/>
<keyword evidence="3" id="KW-1185">Reference proteome</keyword>
<dbReference type="GO" id="GO:0046047">
    <property type="term" value="P:TTP catabolic process"/>
    <property type="evidence" value="ECO:0007669"/>
    <property type="project" value="TreeGrafter"/>
</dbReference>
<dbReference type="GO" id="GO:0046081">
    <property type="term" value="P:dUTP catabolic process"/>
    <property type="evidence" value="ECO:0007669"/>
    <property type="project" value="TreeGrafter"/>
</dbReference>
<dbReference type="CDD" id="cd11529">
    <property type="entry name" value="NTP-PPase_MazG_Cterm"/>
    <property type="match status" value="1"/>
</dbReference>
<dbReference type="GO" id="GO:0046052">
    <property type="term" value="P:UTP catabolic process"/>
    <property type="evidence" value="ECO:0007669"/>
    <property type="project" value="TreeGrafter"/>
</dbReference>
<dbReference type="InterPro" id="IPR048011">
    <property type="entry name" value="NTP-PPase_MazG-like_C"/>
</dbReference>
<evidence type="ECO:0000259" key="1">
    <source>
        <dbReference type="Pfam" id="PF03819"/>
    </source>
</evidence>
<evidence type="ECO:0000313" key="3">
    <source>
        <dbReference type="Proteomes" id="UP000657177"/>
    </source>
</evidence>
<dbReference type="Proteomes" id="UP000657177">
    <property type="component" value="Unassembled WGS sequence"/>
</dbReference>
<name>A0A8J6I1I8_9FIRM</name>
<dbReference type="Pfam" id="PF03819">
    <property type="entry name" value="MazG"/>
    <property type="match status" value="2"/>
</dbReference>
<dbReference type="GO" id="GO:0046061">
    <property type="term" value="P:dATP catabolic process"/>
    <property type="evidence" value="ECO:0007669"/>
    <property type="project" value="TreeGrafter"/>
</dbReference>
<dbReference type="Gene3D" id="1.10.287.1080">
    <property type="entry name" value="MazG-like"/>
    <property type="match status" value="2"/>
</dbReference>
<dbReference type="InterPro" id="IPR011551">
    <property type="entry name" value="NTP_PyrPHydrolase_MazG"/>
</dbReference>